<dbReference type="Proteomes" id="UP001164929">
    <property type="component" value="Chromosome 10"/>
</dbReference>
<proteinExistence type="predicted"/>
<organism evidence="1 2">
    <name type="scientific">Populus alba x Populus x berolinensis</name>
    <dbReference type="NCBI Taxonomy" id="444605"/>
    <lineage>
        <taxon>Eukaryota</taxon>
        <taxon>Viridiplantae</taxon>
        <taxon>Streptophyta</taxon>
        <taxon>Embryophyta</taxon>
        <taxon>Tracheophyta</taxon>
        <taxon>Spermatophyta</taxon>
        <taxon>Magnoliopsida</taxon>
        <taxon>eudicotyledons</taxon>
        <taxon>Gunneridae</taxon>
        <taxon>Pentapetalae</taxon>
        <taxon>rosids</taxon>
        <taxon>fabids</taxon>
        <taxon>Malpighiales</taxon>
        <taxon>Salicaceae</taxon>
        <taxon>Saliceae</taxon>
        <taxon>Populus</taxon>
    </lineage>
</organism>
<comment type="caution">
    <text evidence="1">The sequence shown here is derived from an EMBL/GenBank/DDBJ whole genome shotgun (WGS) entry which is preliminary data.</text>
</comment>
<dbReference type="EMBL" id="JAQIZT010000010">
    <property type="protein sequence ID" value="KAJ6981313.1"/>
    <property type="molecule type" value="Genomic_DNA"/>
</dbReference>
<evidence type="ECO:0000313" key="1">
    <source>
        <dbReference type="EMBL" id="KAJ6981313.1"/>
    </source>
</evidence>
<keyword evidence="2" id="KW-1185">Reference proteome</keyword>
<evidence type="ECO:0000313" key="2">
    <source>
        <dbReference type="Proteomes" id="UP001164929"/>
    </source>
</evidence>
<protein>
    <submittedName>
        <fullName evidence="1">Uncharacterized protein</fullName>
    </submittedName>
</protein>
<sequence length="78" mass="8565">MASPYCPPSTSPCSFPSLLLPPREPSHVLPCDLCALLFSPSTWPSDSEVAVRHLVRLRDLVGLWPSSLNGSEEQNVLY</sequence>
<gene>
    <name evidence="1" type="ORF">NC653_024653</name>
</gene>
<dbReference type="AlphaFoldDB" id="A0AAD6M990"/>
<accession>A0AAD6M990</accession>
<reference evidence="1" key="1">
    <citation type="journal article" date="2023" name="Mol. Ecol. Resour.">
        <title>Chromosome-level genome assembly of a triploid poplar Populus alba 'Berolinensis'.</title>
        <authorList>
            <person name="Chen S."/>
            <person name="Yu Y."/>
            <person name="Wang X."/>
            <person name="Wang S."/>
            <person name="Zhang T."/>
            <person name="Zhou Y."/>
            <person name="He R."/>
            <person name="Meng N."/>
            <person name="Wang Y."/>
            <person name="Liu W."/>
            <person name="Liu Z."/>
            <person name="Liu J."/>
            <person name="Guo Q."/>
            <person name="Huang H."/>
            <person name="Sederoff R.R."/>
            <person name="Wang G."/>
            <person name="Qu G."/>
            <person name="Chen S."/>
        </authorList>
    </citation>
    <scope>NUCLEOTIDE SEQUENCE</scope>
    <source>
        <strain evidence="1">SC-2020</strain>
    </source>
</reference>
<name>A0AAD6M990_9ROSI</name>